<dbReference type="Proteomes" id="UP001500552">
    <property type="component" value="Unassembled WGS sequence"/>
</dbReference>
<name>A0ABP8LXE1_9BACT</name>
<dbReference type="RefSeq" id="WP_345160599.1">
    <property type="nucleotide sequence ID" value="NZ_BAABHC010000016.1"/>
</dbReference>
<organism evidence="10 11">
    <name type="scientific">Pontibacter saemangeumensis</name>
    <dbReference type="NCBI Taxonomy" id="1084525"/>
    <lineage>
        <taxon>Bacteria</taxon>
        <taxon>Pseudomonadati</taxon>
        <taxon>Bacteroidota</taxon>
        <taxon>Cytophagia</taxon>
        <taxon>Cytophagales</taxon>
        <taxon>Hymenobacteraceae</taxon>
        <taxon>Pontibacter</taxon>
    </lineage>
</organism>
<feature type="transmembrane region" description="Helical" evidence="7">
    <location>
        <begin position="354"/>
        <end position="376"/>
    </location>
</feature>
<dbReference type="InterPro" id="IPR050250">
    <property type="entry name" value="Macrolide_Exporter_MacB"/>
</dbReference>
<evidence type="ECO:0000259" key="9">
    <source>
        <dbReference type="Pfam" id="PF12704"/>
    </source>
</evidence>
<keyword evidence="3 7" id="KW-0812">Transmembrane</keyword>
<comment type="caution">
    <text evidence="10">The sequence shown here is derived from an EMBL/GenBank/DDBJ whole genome shotgun (WGS) entry which is preliminary data.</text>
</comment>
<accession>A0ABP8LXE1</accession>
<evidence type="ECO:0000313" key="11">
    <source>
        <dbReference type="Proteomes" id="UP001500552"/>
    </source>
</evidence>
<keyword evidence="2" id="KW-1003">Cell membrane</keyword>
<comment type="subcellular location">
    <subcellularLocation>
        <location evidence="1">Cell membrane</location>
        <topology evidence="1">Multi-pass membrane protein</topology>
    </subcellularLocation>
</comment>
<comment type="similarity">
    <text evidence="6">Belongs to the ABC-4 integral membrane protein family.</text>
</comment>
<dbReference type="PANTHER" id="PTHR30572:SF4">
    <property type="entry name" value="ABC TRANSPORTER PERMEASE YTRF"/>
    <property type="match status" value="1"/>
</dbReference>
<dbReference type="EMBL" id="BAABHC010000016">
    <property type="protein sequence ID" value="GAA4437945.1"/>
    <property type="molecule type" value="Genomic_DNA"/>
</dbReference>
<evidence type="ECO:0000256" key="6">
    <source>
        <dbReference type="ARBA" id="ARBA00038076"/>
    </source>
</evidence>
<protein>
    <submittedName>
        <fullName evidence="10">FtsX-like permease family protein</fullName>
    </submittedName>
</protein>
<evidence type="ECO:0000256" key="7">
    <source>
        <dbReference type="SAM" id="Phobius"/>
    </source>
</evidence>
<feature type="transmembrane region" description="Helical" evidence="7">
    <location>
        <begin position="267"/>
        <end position="295"/>
    </location>
</feature>
<proteinExistence type="inferred from homology"/>
<evidence type="ECO:0000256" key="1">
    <source>
        <dbReference type="ARBA" id="ARBA00004651"/>
    </source>
</evidence>
<keyword evidence="4 7" id="KW-1133">Transmembrane helix</keyword>
<evidence type="ECO:0000256" key="5">
    <source>
        <dbReference type="ARBA" id="ARBA00023136"/>
    </source>
</evidence>
<dbReference type="Pfam" id="PF02687">
    <property type="entry name" value="FtsX"/>
    <property type="match status" value="1"/>
</dbReference>
<reference evidence="11" key="1">
    <citation type="journal article" date="2019" name="Int. J. Syst. Evol. Microbiol.">
        <title>The Global Catalogue of Microorganisms (GCM) 10K type strain sequencing project: providing services to taxonomists for standard genome sequencing and annotation.</title>
        <authorList>
            <consortium name="The Broad Institute Genomics Platform"/>
            <consortium name="The Broad Institute Genome Sequencing Center for Infectious Disease"/>
            <person name="Wu L."/>
            <person name="Ma J."/>
        </authorList>
    </citation>
    <scope>NUCLEOTIDE SEQUENCE [LARGE SCALE GENOMIC DNA]</scope>
    <source>
        <strain evidence="11">JCM 17926</strain>
    </source>
</reference>
<feature type="domain" description="ABC3 transporter permease C-terminal" evidence="8">
    <location>
        <begin position="278"/>
        <end position="386"/>
    </location>
</feature>
<evidence type="ECO:0000313" key="10">
    <source>
        <dbReference type="EMBL" id="GAA4437945.1"/>
    </source>
</evidence>
<evidence type="ECO:0000256" key="3">
    <source>
        <dbReference type="ARBA" id="ARBA00022692"/>
    </source>
</evidence>
<evidence type="ECO:0000256" key="2">
    <source>
        <dbReference type="ARBA" id="ARBA00022475"/>
    </source>
</evidence>
<feature type="transmembrane region" description="Helical" evidence="7">
    <location>
        <begin position="16"/>
        <end position="39"/>
    </location>
</feature>
<dbReference type="Pfam" id="PF12704">
    <property type="entry name" value="MacB_PCD"/>
    <property type="match status" value="1"/>
</dbReference>
<dbReference type="InterPro" id="IPR025857">
    <property type="entry name" value="MacB_PCD"/>
</dbReference>
<gene>
    <name evidence="10" type="ORF">GCM10023188_32720</name>
</gene>
<evidence type="ECO:0000256" key="4">
    <source>
        <dbReference type="ARBA" id="ARBA00022989"/>
    </source>
</evidence>
<feature type="transmembrane region" description="Helical" evidence="7">
    <location>
        <begin position="316"/>
        <end position="342"/>
    </location>
</feature>
<keyword evidence="11" id="KW-1185">Reference proteome</keyword>
<feature type="domain" description="MacB-like periplasmic core" evidence="9">
    <location>
        <begin position="23"/>
        <end position="230"/>
    </location>
</feature>
<dbReference type="InterPro" id="IPR003838">
    <property type="entry name" value="ABC3_permease_C"/>
</dbReference>
<keyword evidence="5 7" id="KW-0472">Membrane</keyword>
<sequence>MIRHLFKLIWNRRKSNFLLITEIFVSFMVLFAVLSLVIYNYSNYAKPLGFNHENVWQLSLRQNSDSTARNVQLQEQLLRRLRDFEEVESASLSSTNAPFAFSQMNTSLSYGKTKDLLANFYEVQDEFKDVMQLQVREGRWFDPQDDASRHMPIVINRMLKEKLFGEEEAVGKLIPANDSTSYLVLGVVDYYRAYSEFNADEPAFFTRINLSQNDDRLWNSLLLRVKPGTGVAFEEKMVKELSGIAKDWTLEVSTLEKMRQSKAKLTLVPMVALGLVCGFLIFNVALGLFGVLWYNINKRYAEIGLRRAMGATAGQIYKQFLGEVIVITTLGLLLGCFFAGQFPLLGVFDLSNEVYGLAILSAISLIYILVTCCALYPSSQAAAIHPATALHEE</sequence>
<dbReference type="PANTHER" id="PTHR30572">
    <property type="entry name" value="MEMBRANE COMPONENT OF TRANSPORTER-RELATED"/>
    <property type="match status" value="1"/>
</dbReference>
<evidence type="ECO:0000259" key="8">
    <source>
        <dbReference type="Pfam" id="PF02687"/>
    </source>
</evidence>